<evidence type="ECO:0000313" key="4">
    <source>
        <dbReference type="Proteomes" id="UP001218362"/>
    </source>
</evidence>
<dbReference type="PROSITE" id="PS50005">
    <property type="entry name" value="TPR"/>
    <property type="match status" value="1"/>
</dbReference>
<proteinExistence type="predicted"/>
<dbReference type="InterPro" id="IPR026634">
    <property type="entry name" value="TPST-like"/>
</dbReference>
<dbReference type="Gene3D" id="3.40.50.300">
    <property type="entry name" value="P-loop containing nucleotide triphosphate hydrolases"/>
    <property type="match status" value="1"/>
</dbReference>
<dbReference type="EMBL" id="CP119316">
    <property type="protein sequence ID" value="WEK48097.1"/>
    <property type="molecule type" value="Genomic_DNA"/>
</dbReference>
<dbReference type="SUPFAM" id="SSF48452">
    <property type="entry name" value="TPR-like"/>
    <property type="match status" value="1"/>
</dbReference>
<dbReference type="Proteomes" id="UP001218362">
    <property type="component" value="Chromosome"/>
</dbReference>
<organism evidence="3 4">
    <name type="scientific">Candidatus Andeanibacterium colombiense</name>
    <dbReference type="NCBI Taxonomy" id="3121345"/>
    <lineage>
        <taxon>Bacteria</taxon>
        <taxon>Pseudomonadati</taxon>
        <taxon>Pseudomonadota</taxon>
        <taxon>Alphaproteobacteria</taxon>
        <taxon>Sphingomonadales</taxon>
        <taxon>Sphingomonadaceae</taxon>
        <taxon>Candidatus Andeanibacterium</taxon>
    </lineage>
</organism>
<dbReference type="InterPro" id="IPR027417">
    <property type="entry name" value="P-loop_NTPase"/>
</dbReference>
<dbReference type="GO" id="GO:0008476">
    <property type="term" value="F:protein-tyrosine sulfotransferase activity"/>
    <property type="evidence" value="ECO:0007669"/>
    <property type="project" value="InterPro"/>
</dbReference>
<dbReference type="Pfam" id="PF13469">
    <property type="entry name" value="Sulfotransfer_3"/>
    <property type="match status" value="1"/>
</dbReference>
<feature type="repeat" description="TPR" evidence="2">
    <location>
        <begin position="215"/>
        <end position="248"/>
    </location>
</feature>
<dbReference type="AlphaFoldDB" id="A0AAJ6BPL1"/>
<evidence type="ECO:0000256" key="2">
    <source>
        <dbReference type="PROSITE-ProRule" id="PRU00339"/>
    </source>
</evidence>
<accession>A0AAJ6BPL1</accession>
<dbReference type="Pfam" id="PF14559">
    <property type="entry name" value="TPR_19"/>
    <property type="match status" value="1"/>
</dbReference>
<evidence type="ECO:0000313" key="3">
    <source>
        <dbReference type="EMBL" id="WEK48097.1"/>
    </source>
</evidence>
<dbReference type="InterPro" id="IPR019734">
    <property type="entry name" value="TPR_rpt"/>
</dbReference>
<evidence type="ECO:0000256" key="1">
    <source>
        <dbReference type="ARBA" id="ARBA00022679"/>
    </source>
</evidence>
<keyword evidence="2" id="KW-0802">TPR repeat</keyword>
<dbReference type="PANTHER" id="PTHR12788">
    <property type="entry name" value="PROTEIN-TYROSINE SULFOTRANSFERASE 2"/>
    <property type="match status" value="1"/>
</dbReference>
<dbReference type="SUPFAM" id="SSF52540">
    <property type="entry name" value="P-loop containing nucleoside triphosphate hydrolases"/>
    <property type="match status" value="1"/>
</dbReference>
<protein>
    <submittedName>
        <fullName evidence="3">Sulfotransferase</fullName>
    </submittedName>
</protein>
<dbReference type="Pfam" id="PF13428">
    <property type="entry name" value="TPR_14"/>
    <property type="match status" value="1"/>
</dbReference>
<name>A0AAJ6BPL1_9SPHN</name>
<reference evidence="3" key="1">
    <citation type="submission" date="2023-03" db="EMBL/GenBank/DDBJ databases">
        <title>Andean soil-derived lignocellulolytic bacterial consortium as a source of novel taxa and putative plastic-active enzymes.</title>
        <authorList>
            <person name="Diaz-Garcia L."/>
            <person name="Chuvochina M."/>
            <person name="Feuerriegel G."/>
            <person name="Bunk B."/>
            <person name="Sproer C."/>
            <person name="Streit W.R."/>
            <person name="Rodriguez L.M."/>
            <person name="Overmann J."/>
            <person name="Jimenez D.J."/>
        </authorList>
    </citation>
    <scope>NUCLEOTIDE SEQUENCE</scope>
    <source>
        <strain evidence="3">MAG 26</strain>
    </source>
</reference>
<dbReference type="PANTHER" id="PTHR12788:SF10">
    <property type="entry name" value="PROTEIN-TYROSINE SULFOTRANSFERASE"/>
    <property type="match status" value="1"/>
</dbReference>
<dbReference type="InterPro" id="IPR011990">
    <property type="entry name" value="TPR-like_helical_dom_sf"/>
</dbReference>
<keyword evidence="1" id="KW-0808">Transferase</keyword>
<gene>
    <name evidence="3" type="ORF">P0Y56_07320</name>
</gene>
<sequence>MAEPAPIRRAGTLDEALTNGRSLLAGHPRMALTQAQAILEQDRTNGDALRLAAAAHRALGEAELALNAEIAAITVSQHLPEVIAAARALQQGEYGEASRLAAAHLRNAPEDLAALTVSAESAIALALPDKAEPLLRKVLQRAPTFVPARRLLLNALIMLDRLREARAMLLEMIAANVDDERAQYRILVRIDGDLGDHQAAAATCAKLVRMAGATADDWLAYADSLRFAGQKGDAIEAYRRAIETDPGAWRAWWGLADIDAGAIGDEDVATLERALGEQKNDPEAAGNLEFALGIAYDARRRPERAFPHFAAGNALRRAAQPYDAHELTGQVDRNLASFAAAAPSPPDSNGGPVPIFVIGMPRSGSTLVERILGRHSLIEGVGELSIVPHMIQRLKLDHPGEGFERQVAALPATELARLGAWYLARAGEHRRSAKPWFVDKLHMNWQHLPLILRMLPQARIVDVRRGALDCCWSNYKTLFARGHPAASDLSDLGRFYRDYVRQTDALRSRTGRIHLLDYEALVDDIAGEAGALFEALGLALEPQCLDFHLSSEPVATASSEQVRQPLNRRGIGAWRAYEPWLSPLKEALGPLAKG</sequence>
<dbReference type="Gene3D" id="1.25.40.10">
    <property type="entry name" value="Tetratricopeptide repeat domain"/>
    <property type="match status" value="1"/>
</dbReference>
<dbReference type="KEGG" id="acob:P0Y56_07320"/>